<name>A0ABP1Q5X3_9HEXA</name>
<gene>
    <name evidence="1" type="ORF">ODALV1_LOCUS7702</name>
</gene>
<evidence type="ECO:0008006" key="3">
    <source>
        <dbReference type="Google" id="ProtNLM"/>
    </source>
</evidence>
<sequence length="360" mass="40611">MKKIFGAEEFTTKGIPAPAPLSSARNSEGQVPNIVVDDERVSSGMLVIGEQREVDLATNRRRTPQNESYRSRFIRFVFWMNRSVEDLTCHLGRMVRGVYEGKTHEKCPHKDTCFDYWLKGFCSRFLSGVAIQAALQTAGFVRSMLAPRKAHLDKTGSLLSNSLLYPCMKSGLGLSAMCLAFRLFSCSFRWLQGTDEPINAATSGIMASALGFFLLRPPSAVGLYIFFKADERVVSESHQKNNWKIIQFLDKIYGGGWTILYAISSAFLFNCAIMEPQNLKPSYFNFLNRVSGGKFVELNRHLLTPYYAHSDVLMKDFWPNLNERFLSNNMKQVIKMRDASGKGNELIKEIVLKFVSGASI</sequence>
<reference evidence="1 2" key="1">
    <citation type="submission" date="2024-08" db="EMBL/GenBank/DDBJ databases">
        <authorList>
            <person name="Cucini C."/>
            <person name="Frati F."/>
        </authorList>
    </citation>
    <scope>NUCLEOTIDE SEQUENCE [LARGE SCALE GENOMIC DNA]</scope>
</reference>
<dbReference type="EMBL" id="CAXLJM020000024">
    <property type="protein sequence ID" value="CAL8090615.1"/>
    <property type="molecule type" value="Genomic_DNA"/>
</dbReference>
<evidence type="ECO:0000313" key="2">
    <source>
        <dbReference type="Proteomes" id="UP001642540"/>
    </source>
</evidence>
<dbReference type="PANTHER" id="PTHR12459">
    <property type="entry name" value="TRANSMEMBRANE PROTEIN 135-RELATED"/>
    <property type="match status" value="1"/>
</dbReference>
<evidence type="ECO:0000313" key="1">
    <source>
        <dbReference type="EMBL" id="CAL8090615.1"/>
    </source>
</evidence>
<proteinExistence type="predicted"/>
<dbReference type="Proteomes" id="UP001642540">
    <property type="component" value="Unassembled WGS sequence"/>
</dbReference>
<accession>A0ABP1Q5X3</accession>
<keyword evidence="2" id="KW-1185">Reference proteome</keyword>
<dbReference type="PANTHER" id="PTHR12459:SF15">
    <property type="entry name" value="TRANSMEMBRANE PROTEIN 135"/>
    <property type="match status" value="1"/>
</dbReference>
<dbReference type="InterPro" id="IPR026749">
    <property type="entry name" value="Tmem135"/>
</dbReference>
<comment type="caution">
    <text evidence="1">The sequence shown here is derived from an EMBL/GenBank/DDBJ whole genome shotgun (WGS) entry which is preliminary data.</text>
</comment>
<organism evidence="1 2">
    <name type="scientific">Orchesella dallaii</name>
    <dbReference type="NCBI Taxonomy" id="48710"/>
    <lineage>
        <taxon>Eukaryota</taxon>
        <taxon>Metazoa</taxon>
        <taxon>Ecdysozoa</taxon>
        <taxon>Arthropoda</taxon>
        <taxon>Hexapoda</taxon>
        <taxon>Collembola</taxon>
        <taxon>Entomobryomorpha</taxon>
        <taxon>Entomobryoidea</taxon>
        <taxon>Orchesellidae</taxon>
        <taxon>Orchesellinae</taxon>
        <taxon>Orchesella</taxon>
    </lineage>
</organism>
<protein>
    <recommendedName>
        <fullName evidence="3">Transmembrane protein</fullName>
    </recommendedName>
</protein>